<dbReference type="Proteomes" id="UP001454036">
    <property type="component" value="Unassembled WGS sequence"/>
</dbReference>
<dbReference type="AlphaFoldDB" id="A0AAV3RTW6"/>
<name>A0AAV3RTW6_LITER</name>
<accession>A0AAV3RTW6</accession>
<gene>
    <name evidence="1" type="ORF">LIER_30562</name>
</gene>
<evidence type="ECO:0000313" key="2">
    <source>
        <dbReference type="Proteomes" id="UP001454036"/>
    </source>
</evidence>
<protein>
    <submittedName>
        <fullName evidence="1">Uncharacterized protein</fullName>
    </submittedName>
</protein>
<dbReference type="EMBL" id="BAABME010011000">
    <property type="protein sequence ID" value="GAA0183086.1"/>
    <property type="molecule type" value="Genomic_DNA"/>
</dbReference>
<sequence length="147" mass="17199">MPQRHQPLPQSMNPPNPQSVLPISNILQQLTQTYSIHRGGFWYHGPIRKRVFYYQHALELDGKLAKERAKVVRRGREDLLLAYRQEIPLRSNRVGASVLADFVLHNRNRVHQLPALAEEYKRRFPTDWFDDTRPFPSITLASLPPRP</sequence>
<reference evidence="1 2" key="1">
    <citation type="submission" date="2024-01" db="EMBL/GenBank/DDBJ databases">
        <title>The complete chloroplast genome sequence of Lithospermum erythrorhizon: insights into the phylogenetic relationship among Boraginaceae species and the maternal lineages of purple gromwells.</title>
        <authorList>
            <person name="Okada T."/>
            <person name="Watanabe K."/>
        </authorList>
    </citation>
    <scope>NUCLEOTIDE SEQUENCE [LARGE SCALE GENOMIC DNA]</scope>
</reference>
<keyword evidence="2" id="KW-1185">Reference proteome</keyword>
<proteinExistence type="predicted"/>
<comment type="caution">
    <text evidence="1">The sequence shown here is derived from an EMBL/GenBank/DDBJ whole genome shotgun (WGS) entry which is preliminary data.</text>
</comment>
<evidence type="ECO:0000313" key="1">
    <source>
        <dbReference type="EMBL" id="GAA0183086.1"/>
    </source>
</evidence>
<organism evidence="1 2">
    <name type="scientific">Lithospermum erythrorhizon</name>
    <name type="common">Purple gromwell</name>
    <name type="synonym">Lithospermum officinale var. erythrorhizon</name>
    <dbReference type="NCBI Taxonomy" id="34254"/>
    <lineage>
        <taxon>Eukaryota</taxon>
        <taxon>Viridiplantae</taxon>
        <taxon>Streptophyta</taxon>
        <taxon>Embryophyta</taxon>
        <taxon>Tracheophyta</taxon>
        <taxon>Spermatophyta</taxon>
        <taxon>Magnoliopsida</taxon>
        <taxon>eudicotyledons</taxon>
        <taxon>Gunneridae</taxon>
        <taxon>Pentapetalae</taxon>
        <taxon>asterids</taxon>
        <taxon>lamiids</taxon>
        <taxon>Boraginales</taxon>
        <taxon>Boraginaceae</taxon>
        <taxon>Boraginoideae</taxon>
        <taxon>Lithospermeae</taxon>
        <taxon>Lithospermum</taxon>
    </lineage>
</organism>